<accession>G0LLH1</accession>
<dbReference type="InterPro" id="IPR005743">
    <property type="entry name" value="GyrA"/>
</dbReference>
<dbReference type="SMART" id="SM00434">
    <property type="entry name" value="TOP4c"/>
    <property type="match status" value="1"/>
</dbReference>
<keyword evidence="9" id="KW-0963">Cytoplasm</keyword>
<dbReference type="InterPro" id="IPR035516">
    <property type="entry name" value="Gyrase/topoIV_suA_C"/>
</dbReference>
<dbReference type="HAMAP" id="MF_01897">
    <property type="entry name" value="GyrA"/>
    <property type="match status" value="1"/>
</dbReference>
<comment type="function">
    <text evidence="9">A type II topoisomerase that negatively supercoils closed circular double-stranded (ds) DNA in an ATP-dependent manner to modulate DNA topology and maintain chromosomes in an underwound state. Negative supercoiling favors strand separation, and DNA replication, transcription, recombination and repair, all of which involve strand separation. Also able to catalyze the interconversion of other topological isomers of dsDNA rings, including catenanes and knotted rings. Type II topoisomerases break and join 2 DNA strands simultaneously in an ATP-dependent manner.</text>
</comment>
<comment type="miscellaneous">
    <text evidence="9">Few gyrases are as efficient as E.coli at forming negative supercoils. Not all organisms have 2 type II topoisomerases; in organisms with a single type II topoisomerase this enzyme also has to decatenate newly replicated chromosomes.</text>
</comment>
<keyword evidence="7 9" id="KW-0413">Isomerase</keyword>
<dbReference type="Proteomes" id="UP000007954">
    <property type="component" value="Chromosome"/>
</dbReference>
<evidence type="ECO:0000256" key="11">
    <source>
        <dbReference type="SAM" id="MobiDB-lite"/>
    </source>
</evidence>
<organism evidence="13 14">
    <name type="scientific">Haloquadratum walsbyi (strain DSM 16854 / JCM 12705 / C23)</name>
    <dbReference type="NCBI Taxonomy" id="768065"/>
    <lineage>
        <taxon>Archaea</taxon>
        <taxon>Methanobacteriati</taxon>
        <taxon>Methanobacteriota</taxon>
        <taxon>Stenosarchaea group</taxon>
        <taxon>Halobacteria</taxon>
        <taxon>Halobacteriales</taxon>
        <taxon>Haloferacaceae</taxon>
        <taxon>Haloquadratum</taxon>
    </lineage>
</organism>
<evidence type="ECO:0000256" key="1">
    <source>
        <dbReference type="ARBA" id="ARBA00000185"/>
    </source>
</evidence>
<sequence>MSSDAPDRFDPETGIAAEVETARIEREMEQSYIDYAMSVIAGRALPDARDGLKPVHRRILYAMHQSGISARSAHRKSSSIVGETMGDYHPHGDSAIYNALARMAQDFSMRNPLVDGQGNFGSVDGDPPAAMRYTEARMSPIAEELLDNIEMDTVEFTANYDDRLSEPAVLPAAFPNLLVNGSSGIAVGMSTNIPPHNLGEVIDATIHLIHHPECTVEDLMNHVQGPDFPTGANIVGQNAIYKAYKTGRGRVRVRAEFDVQDDRIVITELPFQTNKARLVERIADNVNAGTIEGIRDLRDESDRDGIRVVVELKRGANPDIVKNQLLEHHLESTFGVINLALVDGQPQVLTLKETLHEYLEHRRTVVRRRSQYELDEKRDRAHILEGRLRALKQVDDVVDIIRNSTDRDNAKAALRGEHVVESDERGESLPTFDFSEDQANHIVAMQLGSLTSLESDEIEDEYESVQERIERLQTILNNPDELDAVVEDELATIRNKYADERRTRIIEDDGTVTHEDLIAQEDVVVVVTEDDYIKRMSLEDFRSQHRGGKGIIGTSLKDGDTVSSVYVANTHDYLLYFTSHGQVYQLKTYQIPEMSRTARGKSAVNLLELDDGEQITAVVNTAEMDIDDDEERYFTMVTQSGYIKRTSVNSFQNIRSTGIIAISLGADDKLIDVEVTDGNQDIILGTRKGMAIRFNEGDVRSVGRSARGVHGIKLEDTDAVAALAAVDDDQDDWVLTVTEHGYGKRTDIDRYRQQSRNGKGLIDIKTNERNGHICEVETVGISDELFMMSRKGQILRTPVDDISTVGRNTMGVIVMDLEDTDTVASVDTHPRTDDSSGADSGDGESESENATTTTPS</sequence>
<dbReference type="AlphaFoldDB" id="G0LLH1"/>
<comment type="subunit">
    <text evidence="9">Heterotetramer, composed of two GyrA and two GyrB chains. In the heterotetramer, GyrA contains the active site tyrosine that forms a transient covalent intermediate with DNA, while GyrB binds cofactors and catalyzes ATP hydrolysis.</text>
</comment>
<dbReference type="GO" id="GO:0009330">
    <property type="term" value="C:DNA topoisomerase type II (double strand cut, ATP-hydrolyzing) complex"/>
    <property type="evidence" value="ECO:0007669"/>
    <property type="project" value="TreeGrafter"/>
</dbReference>
<comment type="subunit">
    <text evidence="8">Heterotetramer composed of ParC and ParE.</text>
</comment>
<dbReference type="InterPro" id="IPR006691">
    <property type="entry name" value="GyrA/parC_rep"/>
</dbReference>
<dbReference type="Pfam" id="PF00521">
    <property type="entry name" value="DNA_topoisoIV"/>
    <property type="match status" value="1"/>
</dbReference>
<dbReference type="PANTHER" id="PTHR43493:SF5">
    <property type="entry name" value="DNA GYRASE SUBUNIT A, CHLOROPLASTIC_MITOCHONDRIAL"/>
    <property type="match status" value="1"/>
</dbReference>
<reference evidence="13 14" key="1">
    <citation type="journal article" date="2011" name="PLoS ONE">
        <title>Haloquadratum walsbyi: limited diversity in a global pond.</title>
        <authorList>
            <person name="Dyall-Smith M."/>
            <person name="Pfeiffer F."/>
            <person name="Klee K."/>
            <person name="Palm P."/>
            <person name="Gross K."/>
            <person name="Schuster S.C."/>
            <person name="Rampp M."/>
            <person name="Oesterhelt D."/>
        </authorList>
    </citation>
    <scope>NUCLEOTIDE SEQUENCE [LARGE SCALE GENOMIC DNA]</scope>
    <source>
        <strain evidence="14">DSM 16854 / JCM 12705 / C23</strain>
    </source>
</reference>
<evidence type="ECO:0000256" key="3">
    <source>
        <dbReference type="ARBA" id="ARBA00022741"/>
    </source>
</evidence>
<evidence type="ECO:0000259" key="12">
    <source>
        <dbReference type="PROSITE" id="PS52040"/>
    </source>
</evidence>
<gene>
    <name evidence="9 13" type="primary">gyrA</name>
    <name evidence="13" type="ordered locus">Hqrw_2979</name>
</gene>
<evidence type="ECO:0000256" key="4">
    <source>
        <dbReference type="ARBA" id="ARBA00022840"/>
    </source>
</evidence>
<dbReference type="GO" id="GO:0005694">
    <property type="term" value="C:chromosome"/>
    <property type="evidence" value="ECO:0007669"/>
    <property type="project" value="InterPro"/>
</dbReference>
<dbReference type="InterPro" id="IPR013758">
    <property type="entry name" value="Topo_IIA_A/C_ab"/>
</dbReference>
<comment type="subcellular location">
    <subcellularLocation>
        <location evidence="9">Cytoplasm</location>
    </subcellularLocation>
</comment>
<feature type="active site" description="O-(5'-phospho-DNA)-tyrosine intermediate" evidence="9 10">
    <location>
        <position position="133"/>
    </location>
</feature>
<dbReference type="SUPFAM" id="SSF101904">
    <property type="entry name" value="GyrA/ParC C-terminal domain-like"/>
    <property type="match status" value="1"/>
</dbReference>
<dbReference type="GO" id="GO:0005737">
    <property type="term" value="C:cytoplasm"/>
    <property type="evidence" value="ECO:0007669"/>
    <property type="project" value="UniProtKB-SubCell"/>
</dbReference>
<dbReference type="InterPro" id="IPR013760">
    <property type="entry name" value="Topo_IIA-like_dom_sf"/>
</dbReference>
<dbReference type="Gene3D" id="1.10.268.10">
    <property type="entry name" value="Topoisomerase, domain 3"/>
    <property type="match status" value="1"/>
</dbReference>
<evidence type="ECO:0000313" key="13">
    <source>
        <dbReference type="EMBL" id="CCC40777.1"/>
    </source>
</evidence>
<dbReference type="RefSeq" id="WP_014556312.1">
    <property type="nucleotide sequence ID" value="NC_017459.1"/>
</dbReference>
<dbReference type="GO" id="GO:0003918">
    <property type="term" value="F:DNA topoisomerase type II (double strand cut, ATP-hydrolyzing) activity"/>
    <property type="evidence" value="ECO:0007669"/>
    <property type="project" value="UniProtKB-UniRule"/>
</dbReference>
<dbReference type="GO" id="GO:0006265">
    <property type="term" value="P:DNA topological change"/>
    <property type="evidence" value="ECO:0007669"/>
    <property type="project" value="UniProtKB-UniRule"/>
</dbReference>
<dbReference type="FunFam" id="2.120.10.90:FF:000005">
    <property type="entry name" value="DNA topoisomerase 4 subunit A"/>
    <property type="match status" value="1"/>
</dbReference>
<dbReference type="Gene3D" id="2.120.10.90">
    <property type="entry name" value="DNA gyrase/topoisomerase IV, subunit A, C-terminal"/>
    <property type="match status" value="1"/>
</dbReference>
<evidence type="ECO:0000256" key="9">
    <source>
        <dbReference type="HAMAP-Rule" id="MF_01897"/>
    </source>
</evidence>
<evidence type="ECO:0000256" key="8">
    <source>
        <dbReference type="ARBA" id="ARBA00063644"/>
    </source>
</evidence>
<dbReference type="CDD" id="cd00187">
    <property type="entry name" value="TOP4c"/>
    <property type="match status" value="1"/>
</dbReference>
<dbReference type="GO" id="GO:0006261">
    <property type="term" value="P:DNA-templated DNA replication"/>
    <property type="evidence" value="ECO:0007669"/>
    <property type="project" value="UniProtKB-UniRule"/>
</dbReference>
<dbReference type="Gene3D" id="3.90.199.10">
    <property type="entry name" value="Topoisomerase II, domain 5"/>
    <property type="match status" value="1"/>
</dbReference>
<dbReference type="HOGENOM" id="CLU_002977_6_1_2"/>
<dbReference type="EMBL" id="FR746099">
    <property type="protein sequence ID" value="CCC40777.1"/>
    <property type="molecule type" value="Genomic_DNA"/>
</dbReference>
<dbReference type="Pfam" id="PF03989">
    <property type="entry name" value="DNA_gyraseA_C"/>
    <property type="match status" value="6"/>
</dbReference>
<evidence type="ECO:0000256" key="5">
    <source>
        <dbReference type="ARBA" id="ARBA00023029"/>
    </source>
</evidence>
<dbReference type="GO" id="GO:0003677">
    <property type="term" value="F:DNA binding"/>
    <property type="evidence" value="ECO:0007669"/>
    <property type="project" value="UniProtKB-UniRule"/>
</dbReference>
<dbReference type="KEGG" id="hwc:Hqrw_2979"/>
<dbReference type="NCBIfam" id="NF004043">
    <property type="entry name" value="PRK05560.1"/>
    <property type="match status" value="1"/>
</dbReference>
<proteinExistence type="inferred from homology"/>
<feature type="domain" description="Topo IIA-type catalytic" evidence="12">
    <location>
        <begin position="45"/>
        <end position="517"/>
    </location>
</feature>
<evidence type="ECO:0000256" key="6">
    <source>
        <dbReference type="ARBA" id="ARBA00023125"/>
    </source>
</evidence>
<dbReference type="GeneID" id="12447754"/>
<dbReference type="InterPro" id="IPR050220">
    <property type="entry name" value="Type_II_DNA_Topoisomerases"/>
</dbReference>
<dbReference type="InterPro" id="IPR013757">
    <property type="entry name" value="Topo_IIA_A_a_sf"/>
</dbReference>
<dbReference type="NCBIfam" id="NF004044">
    <property type="entry name" value="PRK05561.1"/>
    <property type="match status" value="1"/>
</dbReference>
<dbReference type="FunFam" id="3.30.1360.40:FF:000002">
    <property type="entry name" value="DNA gyrase subunit A"/>
    <property type="match status" value="1"/>
</dbReference>
<dbReference type="FunFam" id="3.90.199.10:FF:000001">
    <property type="entry name" value="DNA gyrase subunit A"/>
    <property type="match status" value="1"/>
</dbReference>
<keyword evidence="3 9" id="KW-0547">Nucleotide-binding</keyword>
<dbReference type="GO" id="GO:0005524">
    <property type="term" value="F:ATP binding"/>
    <property type="evidence" value="ECO:0007669"/>
    <property type="project" value="UniProtKB-UniRule"/>
</dbReference>
<comment type="catalytic activity">
    <reaction evidence="1 9 10">
        <text>ATP-dependent breakage, passage and rejoining of double-stranded DNA.</text>
        <dbReference type="EC" id="5.6.2.2"/>
    </reaction>
</comment>
<name>G0LLH1_HALWC</name>
<dbReference type="InterPro" id="IPR002205">
    <property type="entry name" value="Topo_IIA_dom_A"/>
</dbReference>
<dbReference type="NCBIfam" id="TIGR01063">
    <property type="entry name" value="gyrA"/>
    <property type="match status" value="1"/>
</dbReference>
<keyword evidence="6 9" id="KW-0238">DNA-binding</keyword>
<dbReference type="FunFam" id="1.10.268.10:FF:000001">
    <property type="entry name" value="DNA gyrase subunit A"/>
    <property type="match status" value="1"/>
</dbReference>
<dbReference type="PROSITE" id="PS52040">
    <property type="entry name" value="TOPO_IIA"/>
    <property type="match status" value="1"/>
</dbReference>
<feature type="short sequence motif" description="GyrA-box" evidence="9">
    <location>
        <begin position="544"/>
        <end position="550"/>
    </location>
</feature>
<dbReference type="PANTHER" id="PTHR43493">
    <property type="entry name" value="DNA GYRASE/TOPOISOMERASE SUBUNIT A"/>
    <property type="match status" value="1"/>
</dbReference>
<evidence type="ECO:0000256" key="10">
    <source>
        <dbReference type="PROSITE-ProRule" id="PRU01384"/>
    </source>
</evidence>
<dbReference type="EC" id="5.6.2.2" evidence="9"/>
<protein>
    <recommendedName>
        <fullName evidence="9">DNA gyrase subunit A</fullName>
        <ecNumber evidence="9">5.6.2.2</ecNumber>
    </recommendedName>
</protein>
<feature type="region of interest" description="Disordered" evidence="11">
    <location>
        <begin position="823"/>
        <end position="856"/>
    </location>
</feature>
<evidence type="ECO:0000256" key="7">
    <source>
        <dbReference type="ARBA" id="ARBA00023235"/>
    </source>
</evidence>
<dbReference type="Gene3D" id="3.30.1360.40">
    <property type="match status" value="1"/>
</dbReference>
<evidence type="ECO:0000256" key="2">
    <source>
        <dbReference type="ARBA" id="ARBA00008263"/>
    </source>
</evidence>
<keyword evidence="4 9" id="KW-0067">ATP-binding</keyword>
<dbReference type="OrthoDB" id="371943at2157"/>
<keyword evidence="5 9" id="KW-0799">Topoisomerase</keyword>
<dbReference type="SUPFAM" id="SSF56719">
    <property type="entry name" value="Type II DNA topoisomerase"/>
    <property type="match status" value="1"/>
</dbReference>
<evidence type="ECO:0000313" key="14">
    <source>
        <dbReference type="Proteomes" id="UP000007954"/>
    </source>
</evidence>
<comment type="similarity">
    <text evidence="2 9">Belongs to the type II topoisomerase GyrA/ParC subunit family.</text>
</comment>